<dbReference type="Proteomes" id="UP000015105">
    <property type="component" value="Chromosome 1D"/>
</dbReference>
<sequence>HRTERDSFLPPKAVGAMAGGSLETAWELAELFVLRPVLAVTFVLSFILLRRCWCTSRSCRRSPGCAGRSPSSPSPQTAVASPGSTSRKPRGTVNQKGPLKE</sequence>
<reference evidence="3" key="3">
    <citation type="journal article" date="2017" name="Nature">
        <title>Genome sequence of the progenitor of the wheat D genome Aegilops tauschii.</title>
        <authorList>
            <person name="Luo M.C."/>
            <person name="Gu Y.Q."/>
            <person name="Puiu D."/>
            <person name="Wang H."/>
            <person name="Twardziok S.O."/>
            <person name="Deal K.R."/>
            <person name="Huo N."/>
            <person name="Zhu T."/>
            <person name="Wang L."/>
            <person name="Wang Y."/>
            <person name="McGuire P.E."/>
            <person name="Liu S."/>
            <person name="Long H."/>
            <person name="Ramasamy R.K."/>
            <person name="Rodriguez J.C."/>
            <person name="Van S.L."/>
            <person name="Yuan L."/>
            <person name="Wang Z."/>
            <person name="Xia Z."/>
            <person name="Xiao L."/>
            <person name="Anderson O.D."/>
            <person name="Ouyang S."/>
            <person name="Liang Y."/>
            <person name="Zimin A.V."/>
            <person name="Pertea G."/>
            <person name="Qi P."/>
            <person name="Bennetzen J.L."/>
            <person name="Dai X."/>
            <person name="Dawson M.W."/>
            <person name="Muller H.G."/>
            <person name="Kugler K."/>
            <person name="Rivarola-Duarte L."/>
            <person name="Spannagl M."/>
            <person name="Mayer K.F.X."/>
            <person name="Lu F.H."/>
            <person name="Bevan M.W."/>
            <person name="Leroy P."/>
            <person name="Li P."/>
            <person name="You F.M."/>
            <person name="Sun Q."/>
            <person name="Liu Z."/>
            <person name="Lyons E."/>
            <person name="Wicker T."/>
            <person name="Salzberg S.L."/>
            <person name="Devos K.M."/>
            <person name="Dvorak J."/>
        </authorList>
    </citation>
    <scope>NUCLEOTIDE SEQUENCE [LARGE SCALE GENOMIC DNA]</scope>
    <source>
        <strain evidence="3">cv. AL8/78</strain>
    </source>
</reference>
<proteinExistence type="predicted"/>
<keyword evidence="2" id="KW-0472">Membrane</keyword>
<dbReference type="EnsemblPlants" id="AET1Gv20450700.3">
    <property type="protein sequence ID" value="AET1Gv20450700.3"/>
    <property type="gene ID" value="AET1Gv20450700"/>
</dbReference>
<keyword evidence="2" id="KW-1133">Transmembrane helix</keyword>
<evidence type="ECO:0000313" key="4">
    <source>
        <dbReference type="Proteomes" id="UP000015105"/>
    </source>
</evidence>
<evidence type="ECO:0000256" key="1">
    <source>
        <dbReference type="SAM" id="MobiDB-lite"/>
    </source>
</evidence>
<protein>
    <submittedName>
        <fullName evidence="3">Uncharacterized protein</fullName>
    </submittedName>
</protein>
<feature type="region of interest" description="Disordered" evidence="1">
    <location>
        <begin position="58"/>
        <end position="101"/>
    </location>
</feature>
<keyword evidence="4" id="KW-1185">Reference proteome</keyword>
<organism evidence="3 4">
    <name type="scientific">Aegilops tauschii subsp. strangulata</name>
    <name type="common">Goatgrass</name>
    <dbReference type="NCBI Taxonomy" id="200361"/>
    <lineage>
        <taxon>Eukaryota</taxon>
        <taxon>Viridiplantae</taxon>
        <taxon>Streptophyta</taxon>
        <taxon>Embryophyta</taxon>
        <taxon>Tracheophyta</taxon>
        <taxon>Spermatophyta</taxon>
        <taxon>Magnoliopsida</taxon>
        <taxon>Liliopsida</taxon>
        <taxon>Poales</taxon>
        <taxon>Poaceae</taxon>
        <taxon>BOP clade</taxon>
        <taxon>Pooideae</taxon>
        <taxon>Triticodae</taxon>
        <taxon>Triticeae</taxon>
        <taxon>Triticinae</taxon>
        <taxon>Aegilops</taxon>
    </lineage>
</organism>
<name>A0A452YKV1_AEGTS</name>
<evidence type="ECO:0000256" key="2">
    <source>
        <dbReference type="SAM" id="Phobius"/>
    </source>
</evidence>
<dbReference type="Gramene" id="AET1Gv20450700.3">
    <property type="protein sequence ID" value="AET1Gv20450700.3"/>
    <property type="gene ID" value="AET1Gv20450700"/>
</dbReference>
<reference evidence="4" key="1">
    <citation type="journal article" date="2014" name="Science">
        <title>Ancient hybridizations among the ancestral genomes of bread wheat.</title>
        <authorList>
            <consortium name="International Wheat Genome Sequencing Consortium,"/>
            <person name="Marcussen T."/>
            <person name="Sandve S.R."/>
            <person name="Heier L."/>
            <person name="Spannagl M."/>
            <person name="Pfeifer M."/>
            <person name="Jakobsen K.S."/>
            <person name="Wulff B.B."/>
            <person name="Steuernagel B."/>
            <person name="Mayer K.F."/>
            <person name="Olsen O.A."/>
        </authorList>
    </citation>
    <scope>NUCLEOTIDE SEQUENCE [LARGE SCALE GENOMIC DNA]</scope>
    <source>
        <strain evidence="4">cv. AL8/78</strain>
    </source>
</reference>
<evidence type="ECO:0000313" key="3">
    <source>
        <dbReference type="EnsemblPlants" id="AET1Gv20450700.3"/>
    </source>
</evidence>
<reference evidence="3" key="4">
    <citation type="submission" date="2019-03" db="UniProtKB">
        <authorList>
            <consortium name="EnsemblPlants"/>
        </authorList>
    </citation>
    <scope>IDENTIFICATION</scope>
</reference>
<reference evidence="3" key="5">
    <citation type="journal article" date="2021" name="G3 (Bethesda)">
        <title>Aegilops tauschii genome assembly Aet v5.0 features greater sequence contiguity and improved annotation.</title>
        <authorList>
            <person name="Wang L."/>
            <person name="Zhu T."/>
            <person name="Rodriguez J.C."/>
            <person name="Deal K.R."/>
            <person name="Dubcovsky J."/>
            <person name="McGuire P.E."/>
            <person name="Lux T."/>
            <person name="Spannagl M."/>
            <person name="Mayer K.F.X."/>
            <person name="Baldrich P."/>
            <person name="Meyers B.C."/>
            <person name="Huo N."/>
            <person name="Gu Y.Q."/>
            <person name="Zhou H."/>
            <person name="Devos K.M."/>
            <person name="Bennetzen J.L."/>
            <person name="Unver T."/>
            <person name="Budak H."/>
            <person name="Gulick P.J."/>
            <person name="Galiba G."/>
            <person name="Kalapos B."/>
            <person name="Nelson D.R."/>
            <person name="Li P."/>
            <person name="You F.M."/>
            <person name="Luo M.C."/>
            <person name="Dvorak J."/>
        </authorList>
    </citation>
    <scope>NUCLEOTIDE SEQUENCE [LARGE SCALE GENOMIC DNA]</scope>
    <source>
        <strain evidence="3">cv. AL8/78</strain>
    </source>
</reference>
<accession>A0A452YKV1</accession>
<reference evidence="4" key="2">
    <citation type="journal article" date="2017" name="Nat. Plants">
        <title>The Aegilops tauschii genome reveals multiple impacts of transposons.</title>
        <authorList>
            <person name="Zhao G."/>
            <person name="Zou C."/>
            <person name="Li K."/>
            <person name="Wang K."/>
            <person name="Li T."/>
            <person name="Gao L."/>
            <person name="Zhang X."/>
            <person name="Wang H."/>
            <person name="Yang Z."/>
            <person name="Liu X."/>
            <person name="Jiang W."/>
            <person name="Mao L."/>
            <person name="Kong X."/>
            <person name="Jiao Y."/>
            <person name="Jia J."/>
        </authorList>
    </citation>
    <scope>NUCLEOTIDE SEQUENCE [LARGE SCALE GENOMIC DNA]</scope>
    <source>
        <strain evidence="4">cv. AL8/78</strain>
    </source>
</reference>
<feature type="compositionally biased region" description="Polar residues" evidence="1">
    <location>
        <begin position="69"/>
        <end position="86"/>
    </location>
</feature>
<keyword evidence="2" id="KW-0812">Transmembrane</keyword>
<dbReference type="AlphaFoldDB" id="A0A452YKV1"/>
<feature type="transmembrane region" description="Helical" evidence="2">
    <location>
        <begin position="32"/>
        <end position="53"/>
    </location>
</feature>